<name>A0A350P8Z3_9ALTE</name>
<dbReference type="AlphaFoldDB" id="A0A350P8Z3"/>
<evidence type="ECO:0000313" key="1">
    <source>
        <dbReference type="EMBL" id="HAW77760.1"/>
    </source>
</evidence>
<comment type="caution">
    <text evidence="1">The sequence shown here is derived from an EMBL/GenBank/DDBJ whole genome shotgun (WGS) entry which is preliminary data.</text>
</comment>
<dbReference type="InterPro" id="IPR056909">
    <property type="entry name" value="SU10_portal"/>
</dbReference>
<sequence>MSEQLYSLIIDDIKSRSRWEQRQSLWYRMRNDGLRRKVKPWPNAADMHFPLVDTTINKLKPAFFQQAMGLDVLATFVPMRSQLAGFTSAAEHWFSYKLHEKSNYSTEVMSWIDHMLVSGHGVIKTIWNPDKKQVEFQAVDPMHIIVPPWTKEISGADRITQVIPMSLESYKRAGIYDTSDKVIKQIVGNQEEDAGISNELKDNKLNREGLTFSPEKDQVVVWEVYQHNEDGEWEMECFSPQAPDVKLRDSMKVPYDHGLPPFSSAKYEITDGGWFSPRGVCEMLGNFEASLNKTWNEKMDASTLFNKPLFRAERDLPNSVNLRLNPGQILPFGIAPVQMPNTPMDFDKDMMQTQSIAEQRVTVPDYGIMADRDRRTATEIESINAQSQQNMDLRLRLFRQALGDCFRQAWSLLLQFDKQDLQYRYLEDSLTLDPVALHEDYQLEPRGGMDMVSKAMLLNKAIQRKQLFMNSPWINQVELDKSILELEDPSLVPRLVQDPNQKEGDEVIAEKKLIPALLVGEQIPVQQGIDARVRIGVLMQFLERSAQSGTMISPQGQQAFSARLGELLNAYEQVDTNNARALRKDVEGFLVQLGFMPSKEEQEQMEVAAITGQMPAPEAQMVEQTEAVVQQGDV</sequence>
<gene>
    <name evidence="1" type="ORF">DCW74_18745</name>
</gene>
<dbReference type="Pfam" id="PF23899">
    <property type="entry name" value="SU10_portal"/>
    <property type="match status" value="1"/>
</dbReference>
<accession>A0A350P8Z3</accession>
<evidence type="ECO:0000313" key="2">
    <source>
        <dbReference type="Proteomes" id="UP000263517"/>
    </source>
</evidence>
<organism evidence="1 2">
    <name type="scientific">Alteromonas australica</name>
    <dbReference type="NCBI Taxonomy" id="589873"/>
    <lineage>
        <taxon>Bacteria</taxon>
        <taxon>Pseudomonadati</taxon>
        <taxon>Pseudomonadota</taxon>
        <taxon>Gammaproteobacteria</taxon>
        <taxon>Alteromonadales</taxon>
        <taxon>Alteromonadaceae</taxon>
        <taxon>Alteromonas/Salinimonas group</taxon>
        <taxon>Alteromonas</taxon>
    </lineage>
</organism>
<dbReference type="EMBL" id="DNAN01000655">
    <property type="protein sequence ID" value="HAW77760.1"/>
    <property type="molecule type" value="Genomic_DNA"/>
</dbReference>
<proteinExistence type="predicted"/>
<protein>
    <recommendedName>
        <fullName evidence="3">Portal protein</fullName>
    </recommendedName>
</protein>
<reference evidence="1 2" key="1">
    <citation type="journal article" date="2018" name="Nat. Biotechnol.">
        <title>A standardized bacterial taxonomy based on genome phylogeny substantially revises the tree of life.</title>
        <authorList>
            <person name="Parks D.H."/>
            <person name="Chuvochina M."/>
            <person name="Waite D.W."/>
            <person name="Rinke C."/>
            <person name="Skarshewski A."/>
            <person name="Chaumeil P.A."/>
            <person name="Hugenholtz P."/>
        </authorList>
    </citation>
    <scope>NUCLEOTIDE SEQUENCE [LARGE SCALE GENOMIC DNA]</scope>
    <source>
        <strain evidence="1">UBA11978</strain>
    </source>
</reference>
<dbReference type="Proteomes" id="UP000263517">
    <property type="component" value="Unassembled WGS sequence"/>
</dbReference>
<evidence type="ECO:0008006" key="3">
    <source>
        <dbReference type="Google" id="ProtNLM"/>
    </source>
</evidence>